<dbReference type="SUPFAM" id="SSF48726">
    <property type="entry name" value="Immunoglobulin"/>
    <property type="match status" value="1"/>
</dbReference>
<dbReference type="InterPro" id="IPR013783">
    <property type="entry name" value="Ig-like_fold"/>
</dbReference>
<feature type="region of interest" description="Disordered" evidence="4">
    <location>
        <begin position="190"/>
        <end position="237"/>
    </location>
</feature>
<feature type="signal peptide" evidence="6">
    <location>
        <begin position="1"/>
        <end position="23"/>
    </location>
</feature>
<dbReference type="Proteomes" id="UP000694387">
    <property type="component" value="Chromosome 8"/>
</dbReference>
<evidence type="ECO:0000313" key="9">
    <source>
        <dbReference type="Proteomes" id="UP000694387"/>
    </source>
</evidence>
<evidence type="ECO:0000256" key="1">
    <source>
        <dbReference type="ARBA" id="ARBA00022729"/>
    </source>
</evidence>
<dbReference type="OrthoDB" id="9805957at2759"/>
<dbReference type="CDD" id="cd05716">
    <property type="entry name" value="IgV_pIgR_like"/>
    <property type="match status" value="1"/>
</dbReference>
<dbReference type="AlphaFoldDB" id="A0A9L0JKX2"/>
<dbReference type="GeneID" id="106824574"/>
<keyword evidence="9" id="KW-1185">Reference proteome</keyword>
<protein>
    <recommendedName>
        <fullName evidence="7">Immunoglobulin domain-containing protein</fullName>
    </recommendedName>
</protein>
<keyword evidence="2" id="KW-1015">Disulfide bond</keyword>
<evidence type="ECO:0000256" key="2">
    <source>
        <dbReference type="ARBA" id="ARBA00023157"/>
    </source>
</evidence>
<dbReference type="GO" id="GO:0009986">
    <property type="term" value="C:cell surface"/>
    <property type="evidence" value="ECO:0007669"/>
    <property type="project" value="TreeGrafter"/>
</dbReference>
<dbReference type="GO" id="GO:0038023">
    <property type="term" value="F:signaling receptor activity"/>
    <property type="evidence" value="ECO:0007669"/>
    <property type="project" value="TreeGrafter"/>
</dbReference>
<feature type="chain" id="PRO_5040147285" description="Immunoglobulin domain-containing protein" evidence="6">
    <location>
        <begin position="24"/>
        <end position="308"/>
    </location>
</feature>
<keyword evidence="5" id="KW-0472">Membrane</keyword>
<feature type="compositionally biased region" description="Basic and acidic residues" evidence="4">
    <location>
        <begin position="190"/>
        <end position="199"/>
    </location>
</feature>
<evidence type="ECO:0000256" key="3">
    <source>
        <dbReference type="ARBA" id="ARBA00023319"/>
    </source>
</evidence>
<dbReference type="FunFam" id="2.60.40.10:FF:000370">
    <property type="entry name" value="CMRF35-like molecule 1"/>
    <property type="match status" value="1"/>
</dbReference>
<keyword evidence="5" id="KW-0812">Transmembrane</keyword>
<feature type="compositionally biased region" description="Polar residues" evidence="4">
    <location>
        <begin position="220"/>
        <end position="237"/>
    </location>
</feature>
<accession>A0A9L0JKX2</accession>
<evidence type="ECO:0000259" key="7">
    <source>
        <dbReference type="SMART" id="SM00409"/>
    </source>
</evidence>
<feature type="transmembrane region" description="Helical" evidence="5">
    <location>
        <begin position="160"/>
        <end position="181"/>
    </location>
</feature>
<evidence type="ECO:0000256" key="5">
    <source>
        <dbReference type="SAM" id="Phobius"/>
    </source>
</evidence>
<reference evidence="8" key="3">
    <citation type="submission" date="2025-09" db="UniProtKB">
        <authorList>
            <consortium name="Ensembl"/>
        </authorList>
    </citation>
    <scope>IDENTIFICATION</scope>
</reference>
<dbReference type="PANTHER" id="PTHR16423">
    <property type="entry name" value="TREM-LIKE TRANSCRIPT PROTEIN"/>
    <property type="match status" value="1"/>
</dbReference>
<organism evidence="8 9">
    <name type="scientific">Equus asinus</name>
    <name type="common">Donkey</name>
    <name type="synonym">Equus africanus asinus</name>
    <dbReference type="NCBI Taxonomy" id="9793"/>
    <lineage>
        <taxon>Eukaryota</taxon>
        <taxon>Metazoa</taxon>
        <taxon>Chordata</taxon>
        <taxon>Craniata</taxon>
        <taxon>Vertebrata</taxon>
        <taxon>Euteleostomi</taxon>
        <taxon>Mammalia</taxon>
        <taxon>Eutheria</taxon>
        <taxon>Laurasiatheria</taxon>
        <taxon>Perissodactyla</taxon>
        <taxon>Equidae</taxon>
        <taxon>Equus</taxon>
    </lineage>
</organism>
<dbReference type="Gene3D" id="2.60.40.10">
    <property type="entry name" value="Immunoglobulins"/>
    <property type="match status" value="1"/>
</dbReference>
<dbReference type="PANTHER" id="PTHR16423:SF10">
    <property type="entry name" value="CRKD-BINDING PROTEIN-RELATED"/>
    <property type="match status" value="1"/>
</dbReference>
<dbReference type="InterPro" id="IPR003599">
    <property type="entry name" value="Ig_sub"/>
</dbReference>
<evidence type="ECO:0000313" key="8">
    <source>
        <dbReference type="Ensembl" id="ENSEASP00005053986.1"/>
    </source>
</evidence>
<dbReference type="GeneTree" id="ENSGT00940000153835"/>
<keyword evidence="1 6" id="KW-0732">Signal</keyword>
<dbReference type="Ensembl" id="ENSEAST00005052759.1">
    <property type="protein sequence ID" value="ENSEASP00005053986.1"/>
    <property type="gene ID" value="ENSEASG00005036133.1"/>
</dbReference>
<gene>
    <name evidence="8" type="primary">LOC106824574</name>
</gene>
<feature type="domain" description="Immunoglobulin" evidence="7">
    <location>
        <begin position="26"/>
        <end position="126"/>
    </location>
</feature>
<keyword evidence="5" id="KW-1133">Transmembrane helix</keyword>
<dbReference type="RefSeq" id="XP_014686449.1">
    <property type="nucleotide sequence ID" value="XM_014830963.3"/>
</dbReference>
<evidence type="ECO:0000256" key="6">
    <source>
        <dbReference type="SAM" id="SignalP"/>
    </source>
</evidence>
<sequence>MAWEATHLLSPVLLVLLASGSWEQKPEMLHKLEGESITVTCQYQLQQGWNKMKHWCKVIREYTCNIIVSNARIQKGARHSLQDYPGSGFFFVTMTELRVEDSGIYWCGIRESYGIFVLRAIHLVVSQASTLPTPRSTRRTTAWTSAISPVLDSPTDYWDVISGVVVAVLLLVLTLFLILYLRKARGRARKGEDESHHNYDNISAQEAECPVRSKDPSPGQRESQLSRGSNQRMGSSEDTGTICYASLIHLNHLGLEDSIYVNTAPNPKPTPDPLLAVEYASIARNRPQPSESAALEGEQDLKAEFTGQ</sequence>
<reference evidence="8 9" key="1">
    <citation type="journal article" date="2020" name="Nat. Commun.">
        <title>Donkey genomes provide new insights into domestication and selection for coat color.</title>
        <authorList>
            <person name="Wang"/>
            <person name="C."/>
            <person name="Li"/>
            <person name="H."/>
            <person name="Guo"/>
            <person name="Y."/>
            <person name="Huang"/>
            <person name="J."/>
            <person name="Sun"/>
            <person name="Y."/>
            <person name="Min"/>
            <person name="J."/>
            <person name="Wang"/>
            <person name="J."/>
            <person name="Fang"/>
            <person name="X."/>
            <person name="Zhao"/>
            <person name="Z."/>
            <person name="Wang"/>
            <person name="S."/>
            <person name="Zhang"/>
            <person name="Y."/>
            <person name="Liu"/>
            <person name="Q."/>
            <person name="Jiang"/>
            <person name="Q."/>
            <person name="Wang"/>
            <person name="X."/>
            <person name="Guo"/>
            <person name="Y."/>
            <person name="Yang"/>
            <person name="C."/>
            <person name="Wang"/>
            <person name="Y."/>
            <person name="Tian"/>
            <person name="F."/>
            <person name="Zhuang"/>
            <person name="G."/>
            <person name="Fan"/>
            <person name="Y."/>
            <person name="Gao"/>
            <person name="Q."/>
            <person name="Li"/>
            <person name="Y."/>
            <person name="Ju"/>
            <person name="Z."/>
            <person name="Li"/>
            <person name="J."/>
            <person name="Li"/>
            <person name="R."/>
            <person name="Hou"/>
            <person name="M."/>
            <person name="Yang"/>
            <person name="G."/>
            <person name="Liu"/>
            <person name="G."/>
            <person name="Liu"/>
            <person name="W."/>
            <person name="Guo"/>
            <person name="J."/>
            <person name="Pan"/>
            <person name="S."/>
            <person name="Fan"/>
            <person name="G."/>
            <person name="Zhang"/>
            <person name="W."/>
            <person name="Zhang"/>
            <person name="R."/>
            <person name="Yu"/>
            <person name="J."/>
            <person name="Zhang"/>
            <person name="X."/>
            <person name="Yin"/>
            <person name="Q."/>
            <person name="Ji"/>
            <person name="C."/>
            <person name="Jin"/>
            <person name="Y."/>
            <person name="Yue"/>
            <person name="G."/>
            <person name="Liu"/>
            <person name="M."/>
            <person name="Xu"/>
            <person name="J."/>
            <person name="Liu"/>
            <person name="S."/>
            <person name="Jordana"/>
            <person name="J."/>
            <person name="Noce"/>
            <person name="A."/>
            <person name="Amills"/>
            <person name="M."/>
            <person name="Wu"/>
            <person name="D.D."/>
            <person name="Li"/>
            <person name="S."/>
            <person name="Zhou"/>
            <person name="X. and Zhong"/>
            <person name="J."/>
        </authorList>
    </citation>
    <scope>NUCLEOTIDE SEQUENCE [LARGE SCALE GENOMIC DNA]</scope>
</reference>
<keyword evidence="3" id="KW-0393">Immunoglobulin domain</keyword>
<dbReference type="InterPro" id="IPR013106">
    <property type="entry name" value="Ig_V-set"/>
</dbReference>
<feature type="compositionally biased region" description="Basic and acidic residues" evidence="4">
    <location>
        <begin position="299"/>
        <end position="308"/>
    </location>
</feature>
<dbReference type="SMART" id="SM00409">
    <property type="entry name" value="IG"/>
    <property type="match status" value="1"/>
</dbReference>
<reference evidence="8" key="2">
    <citation type="submission" date="2025-08" db="UniProtKB">
        <authorList>
            <consortium name="Ensembl"/>
        </authorList>
    </citation>
    <scope>IDENTIFICATION</scope>
</reference>
<evidence type="ECO:0000256" key="4">
    <source>
        <dbReference type="SAM" id="MobiDB-lite"/>
    </source>
</evidence>
<dbReference type="KEGG" id="eai:106824574"/>
<proteinExistence type="predicted"/>
<feature type="region of interest" description="Disordered" evidence="4">
    <location>
        <begin position="285"/>
        <end position="308"/>
    </location>
</feature>
<name>A0A9L0JKX2_EQUAS</name>
<dbReference type="InterPro" id="IPR036179">
    <property type="entry name" value="Ig-like_dom_sf"/>
</dbReference>
<dbReference type="InterPro" id="IPR052314">
    <property type="entry name" value="Immune_rcpt_domain"/>
</dbReference>
<dbReference type="Pfam" id="PF07686">
    <property type="entry name" value="V-set"/>
    <property type="match status" value="1"/>
</dbReference>